<organism evidence="1 2">
    <name type="scientific">Streptomyces eurocidicus</name>
    <name type="common">Streptoverticillium eurocidicus</name>
    <dbReference type="NCBI Taxonomy" id="66423"/>
    <lineage>
        <taxon>Bacteria</taxon>
        <taxon>Bacillati</taxon>
        <taxon>Actinomycetota</taxon>
        <taxon>Actinomycetes</taxon>
        <taxon>Kitasatosporales</taxon>
        <taxon>Streptomycetaceae</taxon>
        <taxon>Streptomyces</taxon>
    </lineage>
</organism>
<dbReference type="AlphaFoldDB" id="A0A2N8NVA6"/>
<dbReference type="EMBL" id="LGUI01000005">
    <property type="protein sequence ID" value="PNE32652.1"/>
    <property type="molecule type" value="Genomic_DNA"/>
</dbReference>
<proteinExistence type="predicted"/>
<reference evidence="2" key="1">
    <citation type="submission" date="2015-07" db="EMBL/GenBank/DDBJ databases">
        <authorList>
            <person name="Graham D.E."/>
            <person name="Giannone R.J."/>
            <person name="Gulvik C.A."/>
            <person name="Hettich R.L."/>
            <person name="Klingeman D.M."/>
            <person name="Mahan K.M."/>
            <person name="Parry R.J."/>
            <person name="Spain J.C."/>
        </authorList>
    </citation>
    <scope>NUCLEOTIDE SEQUENCE [LARGE SCALE GENOMIC DNA]</scope>
    <source>
        <strain evidence="2">ATCC 27428</strain>
    </source>
</reference>
<evidence type="ECO:0000313" key="2">
    <source>
        <dbReference type="Proteomes" id="UP000235945"/>
    </source>
</evidence>
<accession>A0A2N8NVA6</accession>
<name>A0A2N8NVA6_STREU</name>
<sequence>MGGWASGRRLGLSWAVETPAGLKKPRLMAVTELPGSQLVRGLAAFRELAGEKDWPPLVWSGEHGYHFCLDLDALEEWEQQWADVKFTQISRVITGVLAPHAKLFPKSRWVKCVVAQMNAVQSALDMIARPQIQ</sequence>
<keyword evidence="2" id="KW-1185">Reference proteome</keyword>
<evidence type="ECO:0000313" key="1">
    <source>
        <dbReference type="EMBL" id="PNE32652.1"/>
    </source>
</evidence>
<protein>
    <submittedName>
        <fullName evidence="1">Uncharacterized protein</fullName>
    </submittedName>
</protein>
<dbReference type="Proteomes" id="UP000235945">
    <property type="component" value="Unassembled WGS sequence"/>
</dbReference>
<comment type="caution">
    <text evidence="1">The sequence shown here is derived from an EMBL/GenBank/DDBJ whole genome shotgun (WGS) entry which is preliminary data.</text>
</comment>
<gene>
    <name evidence="1" type="ORF">AF335_17015</name>
</gene>